<dbReference type="AlphaFoldDB" id="A0A8J2R068"/>
<accession>A0A8J2R068</accession>
<sequence>MQKLLNWLKKFIHTNQWERRDRGVWRARCLQSAADARRVRTCCCEVLCCVHVGMEEVHISDWPEPPGSHAWLPAYGFQHEIMEKDEYFVSNGEWLCSLNQRRPFVSRLREKNVCAS</sequence>
<proteinExistence type="predicted"/>
<dbReference type="Proteomes" id="UP000789524">
    <property type="component" value="Unassembled WGS sequence"/>
</dbReference>
<gene>
    <name evidence="1" type="ORF">DCHRY22_LOCUS11408</name>
</gene>
<dbReference type="EMBL" id="CAKASE010000074">
    <property type="protein sequence ID" value="CAG9575528.1"/>
    <property type="molecule type" value="Genomic_DNA"/>
</dbReference>
<evidence type="ECO:0000313" key="1">
    <source>
        <dbReference type="EMBL" id="CAG9575528.1"/>
    </source>
</evidence>
<keyword evidence="2" id="KW-1185">Reference proteome</keyword>
<evidence type="ECO:0000313" key="2">
    <source>
        <dbReference type="Proteomes" id="UP000789524"/>
    </source>
</evidence>
<comment type="caution">
    <text evidence="1">The sequence shown here is derived from an EMBL/GenBank/DDBJ whole genome shotgun (WGS) entry which is preliminary data.</text>
</comment>
<protein>
    <submittedName>
        <fullName evidence="1">(African queen) hypothetical protein</fullName>
    </submittedName>
</protein>
<reference evidence="1" key="1">
    <citation type="submission" date="2021-09" db="EMBL/GenBank/DDBJ databases">
        <authorList>
            <person name="Martin H S."/>
        </authorList>
    </citation>
    <scope>NUCLEOTIDE SEQUENCE</scope>
</reference>
<name>A0A8J2R068_9NEOP</name>
<organism evidence="1 2">
    <name type="scientific">Danaus chrysippus</name>
    <name type="common">African queen</name>
    <dbReference type="NCBI Taxonomy" id="151541"/>
    <lineage>
        <taxon>Eukaryota</taxon>
        <taxon>Metazoa</taxon>
        <taxon>Ecdysozoa</taxon>
        <taxon>Arthropoda</taxon>
        <taxon>Hexapoda</taxon>
        <taxon>Insecta</taxon>
        <taxon>Pterygota</taxon>
        <taxon>Neoptera</taxon>
        <taxon>Endopterygota</taxon>
        <taxon>Lepidoptera</taxon>
        <taxon>Glossata</taxon>
        <taxon>Ditrysia</taxon>
        <taxon>Papilionoidea</taxon>
        <taxon>Nymphalidae</taxon>
        <taxon>Danainae</taxon>
        <taxon>Danaini</taxon>
        <taxon>Danaina</taxon>
        <taxon>Danaus</taxon>
        <taxon>Anosia</taxon>
    </lineage>
</organism>
<dbReference type="OrthoDB" id="6431454at2759"/>